<feature type="transmembrane region" description="Helical" evidence="10">
    <location>
        <begin position="359"/>
        <end position="388"/>
    </location>
</feature>
<name>A0A817SHJ0_9BILA</name>
<keyword evidence="5" id="KW-0547">Nucleotide-binding</keyword>
<dbReference type="OrthoDB" id="6500128at2759"/>
<evidence type="ECO:0000256" key="5">
    <source>
        <dbReference type="ARBA" id="ARBA00022741"/>
    </source>
</evidence>
<dbReference type="SUPFAM" id="SSF52540">
    <property type="entry name" value="P-loop containing nucleoside triphosphate hydrolases"/>
    <property type="match status" value="2"/>
</dbReference>
<dbReference type="GO" id="GO:0016887">
    <property type="term" value="F:ATP hydrolysis activity"/>
    <property type="evidence" value="ECO:0007669"/>
    <property type="project" value="InterPro"/>
</dbReference>
<feature type="transmembrane region" description="Helical" evidence="10">
    <location>
        <begin position="1034"/>
        <end position="1052"/>
    </location>
</feature>
<evidence type="ECO:0000256" key="1">
    <source>
        <dbReference type="ARBA" id="ARBA00004141"/>
    </source>
</evidence>
<keyword evidence="7 10" id="KW-1133">Transmembrane helix</keyword>
<keyword evidence="3" id="KW-0813">Transport</keyword>
<dbReference type="GO" id="GO:0005743">
    <property type="term" value="C:mitochondrial inner membrane"/>
    <property type="evidence" value="ECO:0007669"/>
    <property type="project" value="TreeGrafter"/>
</dbReference>
<evidence type="ECO:0000313" key="13">
    <source>
        <dbReference type="EMBL" id="CAF3290794.1"/>
    </source>
</evidence>
<evidence type="ECO:0000256" key="9">
    <source>
        <dbReference type="SAM" id="MobiDB-lite"/>
    </source>
</evidence>
<feature type="transmembrane region" description="Helical" evidence="10">
    <location>
        <begin position="80"/>
        <end position="104"/>
    </location>
</feature>
<feature type="region of interest" description="Disordered" evidence="9">
    <location>
        <begin position="1"/>
        <end position="30"/>
    </location>
</feature>
<feature type="transmembrane region" description="Helical" evidence="10">
    <location>
        <begin position="776"/>
        <end position="800"/>
    </location>
</feature>
<dbReference type="InterPro" id="IPR003593">
    <property type="entry name" value="AAA+_ATPase"/>
</dbReference>
<feature type="transmembrane region" description="Helical" evidence="10">
    <location>
        <begin position="897"/>
        <end position="919"/>
    </location>
</feature>
<dbReference type="PROSITE" id="PS50929">
    <property type="entry name" value="ABC_TM1F"/>
    <property type="match status" value="2"/>
</dbReference>
<dbReference type="InterPro" id="IPR036640">
    <property type="entry name" value="ABC1_TM_sf"/>
</dbReference>
<dbReference type="GO" id="GO:0090374">
    <property type="term" value="P:oligopeptide export from mitochondrion"/>
    <property type="evidence" value="ECO:0007669"/>
    <property type="project" value="TreeGrafter"/>
</dbReference>
<dbReference type="Pfam" id="PF00005">
    <property type="entry name" value="ABC_tran"/>
    <property type="match status" value="2"/>
</dbReference>
<feature type="transmembrane region" description="Helical" evidence="10">
    <location>
        <begin position="256"/>
        <end position="276"/>
    </location>
</feature>
<dbReference type="InterPro" id="IPR003439">
    <property type="entry name" value="ABC_transporter-like_ATP-bd"/>
</dbReference>
<feature type="domain" description="ABC transporter" evidence="11">
    <location>
        <begin position="466"/>
        <end position="702"/>
    </location>
</feature>
<evidence type="ECO:0000256" key="10">
    <source>
        <dbReference type="SAM" id="Phobius"/>
    </source>
</evidence>
<dbReference type="PANTHER" id="PTHR43394">
    <property type="entry name" value="ATP-DEPENDENT PERMEASE MDL1, MITOCHONDRIAL"/>
    <property type="match status" value="1"/>
</dbReference>
<feature type="transmembrane region" description="Helical" evidence="10">
    <location>
        <begin position="180"/>
        <end position="204"/>
    </location>
</feature>
<evidence type="ECO:0000259" key="12">
    <source>
        <dbReference type="PROSITE" id="PS50929"/>
    </source>
</evidence>
<dbReference type="SUPFAM" id="SSF90123">
    <property type="entry name" value="ABC transporter transmembrane region"/>
    <property type="match status" value="2"/>
</dbReference>
<dbReference type="PROSITE" id="PS00211">
    <property type="entry name" value="ABC_TRANSPORTER_1"/>
    <property type="match status" value="2"/>
</dbReference>
<dbReference type="InterPro" id="IPR039421">
    <property type="entry name" value="Type_1_exporter"/>
</dbReference>
<dbReference type="Pfam" id="PF00664">
    <property type="entry name" value="ABC_membrane"/>
    <property type="match status" value="2"/>
</dbReference>
<accession>A0A817SHJ0</accession>
<feature type="domain" description="ABC transporter" evidence="11">
    <location>
        <begin position="1099"/>
        <end position="1338"/>
    </location>
</feature>
<evidence type="ECO:0000256" key="6">
    <source>
        <dbReference type="ARBA" id="ARBA00022840"/>
    </source>
</evidence>
<feature type="transmembrane region" description="Helical" evidence="10">
    <location>
        <begin position="820"/>
        <end position="845"/>
    </location>
</feature>
<comment type="caution">
    <text evidence="13">The sequence shown here is derived from an EMBL/GenBank/DDBJ whole genome shotgun (WGS) entry which is preliminary data.</text>
</comment>
<evidence type="ECO:0000256" key="3">
    <source>
        <dbReference type="ARBA" id="ARBA00022448"/>
    </source>
</evidence>
<evidence type="ECO:0000256" key="8">
    <source>
        <dbReference type="ARBA" id="ARBA00023136"/>
    </source>
</evidence>
<keyword evidence="6" id="KW-0067">ATP-binding</keyword>
<dbReference type="GO" id="GO:0005524">
    <property type="term" value="F:ATP binding"/>
    <property type="evidence" value="ECO:0007669"/>
    <property type="project" value="UniProtKB-KW"/>
</dbReference>
<feature type="domain" description="ABC transmembrane type-1" evidence="12">
    <location>
        <begin position="777"/>
        <end position="1064"/>
    </location>
</feature>
<evidence type="ECO:0000256" key="7">
    <source>
        <dbReference type="ARBA" id="ARBA00022989"/>
    </source>
</evidence>
<feature type="transmembrane region" description="Helical" evidence="10">
    <location>
        <begin position="282"/>
        <end position="301"/>
    </location>
</feature>
<proteinExistence type="inferred from homology"/>
<dbReference type="Gene3D" id="1.20.1560.10">
    <property type="entry name" value="ABC transporter type 1, transmembrane domain"/>
    <property type="match status" value="1"/>
</dbReference>
<protein>
    <submittedName>
        <fullName evidence="13">Uncharacterized protein</fullName>
    </submittedName>
</protein>
<dbReference type="EMBL" id="CAJNXB010003005">
    <property type="protein sequence ID" value="CAF3290794.1"/>
    <property type="molecule type" value="Genomic_DNA"/>
</dbReference>
<reference evidence="13" key="1">
    <citation type="submission" date="2021-02" db="EMBL/GenBank/DDBJ databases">
        <authorList>
            <person name="Nowell W R."/>
        </authorList>
    </citation>
    <scope>NUCLEOTIDE SEQUENCE</scope>
</reference>
<comment type="subcellular location">
    <subcellularLocation>
        <location evidence="1">Membrane</location>
        <topology evidence="1">Multi-pass membrane protein</topology>
    </subcellularLocation>
</comment>
<dbReference type="CDD" id="cd18578">
    <property type="entry name" value="ABC_6TM_Pgp_ABCB1_D2_like"/>
    <property type="match status" value="1"/>
</dbReference>
<dbReference type="SMART" id="SM00382">
    <property type="entry name" value="AAA"/>
    <property type="match status" value="2"/>
</dbReference>
<feature type="transmembrane region" description="Helical" evidence="10">
    <location>
        <begin position="925"/>
        <end position="945"/>
    </location>
</feature>
<evidence type="ECO:0000256" key="2">
    <source>
        <dbReference type="ARBA" id="ARBA00007577"/>
    </source>
</evidence>
<dbReference type="InterPro" id="IPR027417">
    <property type="entry name" value="P-loop_NTPase"/>
</dbReference>
<dbReference type="PROSITE" id="PS50893">
    <property type="entry name" value="ABC_TRANSPORTER_2"/>
    <property type="match status" value="2"/>
</dbReference>
<dbReference type="CDD" id="cd03249">
    <property type="entry name" value="ABC_MTABC3_MDL1_MDL2"/>
    <property type="match status" value="2"/>
</dbReference>
<evidence type="ECO:0000313" key="14">
    <source>
        <dbReference type="Proteomes" id="UP000663825"/>
    </source>
</evidence>
<evidence type="ECO:0000256" key="4">
    <source>
        <dbReference type="ARBA" id="ARBA00022692"/>
    </source>
</evidence>
<dbReference type="Proteomes" id="UP000663825">
    <property type="component" value="Unassembled WGS sequence"/>
</dbReference>
<dbReference type="Gene3D" id="3.40.50.300">
    <property type="entry name" value="P-loop containing nucleotide triphosphate hydrolases"/>
    <property type="match status" value="2"/>
</dbReference>
<dbReference type="FunFam" id="3.40.50.300:FF:000205">
    <property type="entry name" value="ABC transporter B family member 4"/>
    <property type="match status" value="2"/>
</dbReference>
<feature type="transmembrane region" description="Helical" evidence="10">
    <location>
        <begin position="400"/>
        <end position="421"/>
    </location>
</feature>
<dbReference type="PANTHER" id="PTHR43394:SF27">
    <property type="entry name" value="ATP-DEPENDENT TRANSLOCASE ABCB1-LIKE"/>
    <property type="match status" value="1"/>
</dbReference>
<sequence length="1340" mass="149997">MSDKEPLLNASGKLSSGVDNDDNENKKKSLSKSLDDWRRCFTRTKSEGKYIELNENNEHDEKDEPVDILRLFQFANTFDWIMMCTAMFFIIIHAGCILANLFLYGQLTGLFAIDSYASNCNNSNQNATASIHRKNAVLQGIELQAFGNAQSHKLRNDSGIIASSGLSRSQFVFRDNVMALVYWLFIIGAVEFLVSSIESFLWNWTIKRQTYRMSVSLFKSLAQRRIPYLDSNQATQLNAKLFDNIAKIEKGIGIELLILIATITGIFGCLIMSFAVNWKLTMIMLFLIPLVIGSSLVFSKLTANETVYELKTYAKAGQIVQEAFSSLRTVLSFNGAKFEQKRYDKELAPTRWGGVRQGALFGVFIGWISLITYIVYATGFIFGVLLMTEKNRKTFTISDILIIVSIISQCLGFFSFIGPFVQAFSEARGAAASVFRLIDEGKDENINEAEVWEDNTELRCNINGDIEFHNVNFHYPSRKDAPVLCNLSVVARAGQTTALVGSSGCGKSTCISLFLRYYEPSSGEITIDGKPITNYNVQHLRENIGVVSQEPVLFGMTIYENIRFGKLNATQDEIEEAAREANAHNFIMQLPDKYETLVGERGIQLSGGEKQRIALARALVKKPTFLLLDEATSALDNNNEKIVQEALDRACKGRTTIVIAHRLTTIRNADQIYVFDKGNVVEQGTHDTLMGNEGGKYQELVKRQQMEKIDDDQDDPIKMQKAKEEEEEAIGMSERSRLISDTQAVVDGEKTSSKSFIQRFVLLRLLSMNGSEWKTIFIGCAACLFSGASQPLFSVFYANVVGAFGYCSIRERRSHVLNASLVFLIFGGILLVLNFLQYTAFAIAGSQLTQRIRSKAFGCLLRQEVAYFDRSENTSGAISVRLSSDAAAVQEMAGTRLGVICQSLALMLFGIAFGCYINWQLTFIVVVPLIVMTFLTFGEVSLRVWQGKKNDKIMGRASTLAVEVIHNMRTIKQLSVEKEVLRQYSDLIYEAVRLYRMTAIPVSIAGGIYWTIDVYTMAFVYWRALVLVEDKQLTSHHIIMVVAYSMFALQAIKLIGMLAYRIAGSVSAAQSFFNLFDRIPTIDNGSDEGQELDDFHGDIKFDDVKFIYPTRPTSVVLKKFQLNIMPSQRVALVGGSGCGKSTTIQLLQRFYDVKEGQILLDGVDIRQLNIHWVRSQFGLVSQEPILFDLTIAENIAYGLEDVSMTDIIDAAKKANIHQFIEQLPDGYETKVGIKGSFLSGGEKQRIAIARVLIRRPKVLLLDEATSAMDSQNEQIVQEALEHAQIEDPSRTSLIIAHRLSTIRSCDSICVVNKGKVIESGTHTELTQQRGAYYKMLTQNH</sequence>
<dbReference type="GO" id="GO:0015421">
    <property type="term" value="F:ABC-type oligopeptide transporter activity"/>
    <property type="evidence" value="ECO:0007669"/>
    <property type="project" value="TreeGrafter"/>
</dbReference>
<feature type="domain" description="ABC transmembrane type-1" evidence="12">
    <location>
        <begin position="86"/>
        <end position="426"/>
    </location>
</feature>
<dbReference type="InterPro" id="IPR011527">
    <property type="entry name" value="ABC1_TM_dom"/>
</dbReference>
<comment type="similarity">
    <text evidence="2">Belongs to the ABC transporter superfamily. ABCB family. Multidrug resistance exporter (TC 3.A.1.201) subfamily.</text>
</comment>
<keyword evidence="4 10" id="KW-0812">Transmembrane</keyword>
<dbReference type="CDD" id="cd18577">
    <property type="entry name" value="ABC_6TM_Pgp_ABCB1_D1_like"/>
    <property type="match status" value="1"/>
</dbReference>
<keyword evidence="8 10" id="KW-0472">Membrane</keyword>
<feature type="transmembrane region" description="Helical" evidence="10">
    <location>
        <begin position="999"/>
        <end position="1022"/>
    </location>
</feature>
<evidence type="ECO:0000259" key="11">
    <source>
        <dbReference type="PROSITE" id="PS50893"/>
    </source>
</evidence>
<organism evidence="13 14">
    <name type="scientific">Rotaria socialis</name>
    <dbReference type="NCBI Taxonomy" id="392032"/>
    <lineage>
        <taxon>Eukaryota</taxon>
        <taxon>Metazoa</taxon>
        <taxon>Spiralia</taxon>
        <taxon>Gnathifera</taxon>
        <taxon>Rotifera</taxon>
        <taxon>Eurotatoria</taxon>
        <taxon>Bdelloidea</taxon>
        <taxon>Philodinida</taxon>
        <taxon>Philodinidae</taxon>
        <taxon>Rotaria</taxon>
    </lineage>
</organism>
<dbReference type="InterPro" id="IPR017871">
    <property type="entry name" value="ABC_transporter-like_CS"/>
</dbReference>
<gene>
    <name evidence="13" type="ORF">TIS948_LOCUS17524</name>
</gene>